<dbReference type="AlphaFoldDB" id="L8WZY1"/>
<protein>
    <submittedName>
        <fullName evidence="1">Uncharacterized protein</fullName>
    </submittedName>
</protein>
<dbReference type="HOGENOM" id="CLU_3335895_0_0_1"/>
<accession>L8WZY1</accession>
<dbReference type="Proteomes" id="UP000011668">
    <property type="component" value="Unassembled WGS sequence"/>
</dbReference>
<comment type="caution">
    <text evidence="1">The sequence shown here is derived from an EMBL/GenBank/DDBJ whole genome shotgun (WGS) entry which is preliminary data.</text>
</comment>
<sequence length="38" mass="4519">MTIDFFPEVIRGVGVVGTSAPHYRLNPWLCRYPWYLTY</sequence>
<reference evidence="1 2" key="1">
    <citation type="journal article" date="2013" name="Nat. Commun.">
        <title>The evolution and pathogenic mechanisms of the rice sheath blight pathogen.</title>
        <authorList>
            <person name="Zheng A."/>
            <person name="Lin R."/>
            <person name="Xu L."/>
            <person name="Qin P."/>
            <person name="Tang C."/>
            <person name="Ai P."/>
            <person name="Zhang D."/>
            <person name="Liu Y."/>
            <person name="Sun Z."/>
            <person name="Feng H."/>
            <person name="Wang Y."/>
            <person name="Chen Y."/>
            <person name="Liang X."/>
            <person name="Fu R."/>
            <person name="Li Q."/>
            <person name="Zhang J."/>
            <person name="Yu X."/>
            <person name="Xie Z."/>
            <person name="Ding L."/>
            <person name="Guan P."/>
            <person name="Tang J."/>
            <person name="Liang Y."/>
            <person name="Wang S."/>
            <person name="Deng Q."/>
            <person name="Li S."/>
            <person name="Zhu J."/>
            <person name="Wang L."/>
            <person name="Liu H."/>
            <person name="Li P."/>
        </authorList>
    </citation>
    <scope>NUCLEOTIDE SEQUENCE [LARGE SCALE GENOMIC DNA]</scope>
    <source>
        <strain evidence="2">AG-1 IA</strain>
    </source>
</reference>
<keyword evidence="2" id="KW-1185">Reference proteome</keyword>
<proteinExistence type="predicted"/>
<evidence type="ECO:0000313" key="1">
    <source>
        <dbReference type="EMBL" id="ELU42382.1"/>
    </source>
</evidence>
<name>L8WZY1_THACA</name>
<dbReference type="EMBL" id="AFRT01000842">
    <property type="protein sequence ID" value="ELU42382.1"/>
    <property type="molecule type" value="Genomic_DNA"/>
</dbReference>
<organism evidence="1 2">
    <name type="scientific">Thanatephorus cucumeris (strain AG1-IA)</name>
    <name type="common">Rice sheath blight fungus</name>
    <name type="synonym">Rhizoctonia solani</name>
    <dbReference type="NCBI Taxonomy" id="983506"/>
    <lineage>
        <taxon>Eukaryota</taxon>
        <taxon>Fungi</taxon>
        <taxon>Dikarya</taxon>
        <taxon>Basidiomycota</taxon>
        <taxon>Agaricomycotina</taxon>
        <taxon>Agaricomycetes</taxon>
        <taxon>Cantharellales</taxon>
        <taxon>Ceratobasidiaceae</taxon>
        <taxon>Rhizoctonia</taxon>
        <taxon>Rhizoctonia solani AG-1</taxon>
    </lineage>
</organism>
<evidence type="ECO:0000313" key="2">
    <source>
        <dbReference type="Proteomes" id="UP000011668"/>
    </source>
</evidence>
<gene>
    <name evidence="1" type="ORF">AG1IA_03556</name>
</gene>